<dbReference type="PRINTS" id="PR00625">
    <property type="entry name" value="JDOMAIN"/>
</dbReference>
<dbReference type="FunFam" id="1.10.287.110:FF:000016">
    <property type="entry name" value="DnaJ (Hsp40) homolog, subfamily A, member 2"/>
    <property type="match status" value="1"/>
</dbReference>
<keyword evidence="13" id="KW-1185">Reference proteome</keyword>
<dbReference type="InterPro" id="IPR001305">
    <property type="entry name" value="HSP_DnaJ_Cys-rich_dom"/>
</dbReference>
<dbReference type="InterPro" id="IPR036264">
    <property type="entry name" value="Bact_exopeptidase_dim_dom"/>
</dbReference>
<dbReference type="SUPFAM" id="SSF55031">
    <property type="entry name" value="Bacterial exopeptidase dimerisation domain"/>
    <property type="match status" value="1"/>
</dbReference>
<protein>
    <submittedName>
        <fullName evidence="12">Uncharacterized protein</fullName>
    </submittedName>
</protein>
<sequence>MADTRLYEILGVSPSASDVEIKKAYRKLAKEYHPDKNPDAGDRFKEISFAHEVLSNPEKRELYDKYGEKGLREGAGMGGGMDDLLSHIFGGFGGGMFGGGGLRQRRRRGEDLFHPLKVTLEDLYNGKSTKLQLSKNVICAVCKGVGGKAGAVRTCQGCKGRGIKVTIRQIGPGMVQQMQSTCNECSGEGEVLNPKDRCKKCQGKKVVKESKILEVHVDRGMNDSQKITFRGEGDQEPGVEPGDVILVLQQKDHELFTRQGDDLFMTKKIHLAEALCGFHMVIKHLDKRNLVVKYPAGQVIEPGCIRGVVGEGMPAYRRPYDRGNLYVKFEIEFPPNNFIPGDKISLLESLLPSRPKQPSPAEDAEEVDLMELDPRYSQKRREAYEDGSDDEAGHGPRVQCAHQTRLNMAAVAALRGLKDVALRTIDNLASELYELNQKIWKKPELGYQEKYAHEVLTKFLSDKGFEVTPHHTLDTAFRAASGRCTRRVVGFICEYDALPGIGHACGHNLIAEVGVGAALGVKAALDAIKQDLGKVVVLGTPAEEGGGGKIKMIENGCFEEVDFCLMAHPKSFSCIYPTCLAMQAVQVTYHGVSSHASAFPWEGVNALDAAVMAYNAVSVLRQQLKPTWRLHGVITDGGNKPNIIPEKASLAYYVRTPTEEELMVLRSKAHRCFESAAQATGCTVDIHWDSMFYSNLATNKQLAELYGANAQDFGLTFPPREEQVKASFGSTDMGNVSHVKPSIHPYFDIETSAANHTHEFTAASGRTEAHDRAVTQAKVMAMTALDVLCDDQAWEEIVADFEKVHGRMKPRLT</sequence>
<dbReference type="Proteomes" id="UP001159428">
    <property type="component" value="Unassembled WGS sequence"/>
</dbReference>
<dbReference type="GO" id="GO:0009408">
    <property type="term" value="P:response to heat"/>
    <property type="evidence" value="ECO:0007669"/>
    <property type="project" value="InterPro"/>
</dbReference>
<dbReference type="Gene3D" id="2.60.260.20">
    <property type="entry name" value="Urease metallochaperone UreE, N-terminal domain"/>
    <property type="match status" value="2"/>
</dbReference>
<feature type="domain" description="CR-type" evidence="11">
    <location>
        <begin position="126"/>
        <end position="210"/>
    </location>
</feature>
<evidence type="ECO:0000256" key="6">
    <source>
        <dbReference type="ARBA" id="ARBA00023186"/>
    </source>
</evidence>
<dbReference type="InterPro" id="IPR052030">
    <property type="entry name" value="Peptidase_M20/M20A_hydrolases"/>
</dbReference>
<dbReference type="PROSITE" id="PS50076">
    <property type="entry name" value="DNAJ_2"/>
    <property type="match status" value="1"/>
</dbReference>
<dbReference type="InterPro" id="IPR036410">
    <property type="entry name" value="HSP_DnaJ_Cys-rich_dom_sf"/>
</dbReference>
<dbReference type="CDD" id="cd06257">
    <property type="entry name" value="DnaJ"/>
    <property type="match status" value="1"/>
</dbReference>
<dbReference type="InterPro" id="IPR002933">
    <property type="entry name" value="Peptidase_M20"/>
</dbReference>
<dbReference type="SMART" id="SM00271">
    <property type="entry name" value="DnaJ"/>
    <property type="match status" value="1"/>
</dbReference>
<dbReference type="GO" id="GO:0051082">
    <property type="term" value="F:unfolded protein binding"/>
    <property type="evidence" value="ECO:0007669"/>
    <property type="project" value="InterPro"/>
</dbReference>
<dbReference type="InterPro" id="IPR018253">
    <property type="entry name" value="DnaJ_domain_CS"/>
</dbReference>
<dbReference type="FunFam" id="2.10.230.10:FF:000001">
    <property type="entry name" value="DnaJ subfamily A member 2"/>
    <property type="match status" value="1"/>
</dbReference>
<dbReference type="GO" id="GO:0016805">
    <property type="term" value="F:dipeptidase activity"/>
    <property type="evidence" value="ECO:0007669"/>
    <property type="project" value="TreeGrafter"/>
</dbReference>
<dbReference type="SUPFAM" id="SSF46565">
    <property type="entry name" value="Chaperone J-domain"/>
    <property type="match status" value="1"/>
</dbReference>
<dbReference type="Pfam" id="PF07687">
    <property type="entry name" value="M20_dimer"/>
    <property type="match status" value="1"/>
</dbReference>
<dbReference type="Pfam" id="PF00226">
    <property type="entry name" value="DnaJ"/>
    <property type="match status" value="1"/>
</dbReference>
<dbReference type="Pfam" id="PF01546">
    <property type="entry name" value="Peptidase_M20"/>
    <property type="match status" value="1"/>
</dbReference>
<keyword evidence="1" id="KW-0488">Methylation</keyword>
<dbReference type="InterPro" id="IPR002939">
    <property type="entry name" value="DnaJ_C"/>
</dbReference>
<dbReference type="Gene3D" id="3.30.70.360">
    <property type="match status" value="1"/>
</dbReference>
<gene>
    <name evidence="12" type="ORF">PMEA_00029041</name>
</gene>
<keyword evidence="6" id="KW-0143">Chaperone</keyword>
<dbReference type="GO" id="GO:0008270">
    <property type="term" value="F:zinc ion binding"/>
    <property type="evidence" value="ECO:0007669"/>
    <property type="project" value="UniProtKB-KW"/>
</dbReference>
<dbReference type="SUPFAM" id="SSF49493">
    <property type="entry name" value="HSP40/DnaJ peptide-binding domain"/>
    <property type="match status" value="2"/>
</dbReference>
<keyword evidence="2 9" id="KW-0479">Metal-binding</keyword>
<evidence type="ECO:0000256" key="8">
    <source>
        <dbReference type="ARBA" id="ARBA00023289"/>
    </source>
</evidence>
<dbReference type="Gene3D" id="1.10.287.110">
    <property type="entry name" value="DnaJ domain"/>
    <property type="match status" value="1"/>
</dbReference>
<keyword evidence="8" id="KW-0636">Prenylation</keyword>
<dbReference type="SUPFAM" id="SSF53187">
    <property type="entry name" value="Zn-dependent exopeptidases"/>
    <property type="match status" value="1"/>
</dbReference>
<evidence type="ECO:0000259" key="10">
    <source>
        <dbReference type="PROSITE" id="PS50076"/>
    </source>
</evidence>
<dbReference type="Gene3D" id="2.10.230.10">
    <property type="entry name" value="Heat shock protein DnaJ, cysteine-rich domain"/>
    <property type="match status" value="1"/>
</dbReference>
<feature type="zinc finger region" description="CR-type" evidence="9">
    <location>
        <begin position="126"/>
        <end position="210"/>
    </location>
</feature>
<keyword evidence="5 9" id="KW-0862">Zinc</keyword>
<comment type="caution">
    <text evidence="12">The sequence shown here is derived from an EMBL/GenBank/DDBJ whole genome shotgun (WGS) entry which is preliminary data.</text>
</comment>
<dbReference type="FunFam" id="3.30.70.360:FF:000004">
    <property type="entry name" value="Peptidase M20 domain-containing protein 2"/>
    <property type="match status" value="1"/>
</dbReference>
<dbReference type="CDD" id="cd05672">
    <property type="entry name" value="M20_ACY1L2-like"/>
    <property type="match status" value="1"/>
</dbReference>
<evidence type="ECO:0000256" key="3">
    <source>
        <dbReference type="ARBA" id="ARBA00022737"/>
    </source>
</evidence>
<dbReference type="FunFam" id="2.60.260.20:FF:000003">
    <property type="entry name" value="DnaJ subfamily A member 2"/>
    <property type="match status" value="1"/>
</dbReference>
<keyword evidence="4 9" id="KW-0863">Zinc-finger</keyword>
<accession>A0AAU9W3J8</accession>
<dbReference type="AlphaFoldDB" id="A0AAU9W3J8"/>
<dbReference type="CDD" id="cd10719">
    <property type="entry name" value="DnaJ_zf"/>
    <property type="match status" value="1"/>
</dbReference>
<evidence type="ECO:0000313" key="12">
    <source>
        <dbReference type="EMBL" id="CAH3042832.1"/>
    </source>
</evidence>
<dbReference type="InterPro" id="IPR017439">
    <property type="entry name" value="Amidohydrolase"/>
</dbReference>
<dbReference type="PANTHER" id="PTHR30575:SF0">
    <property type="entry name" value="XAA-ARG DIPEPTIDASE"/>
    <property type="match status" value="1"/>
</dbReference>
<dbReference type="PROSITE" id="PS51188">
    <property type="entry name" value="ZF_CR"/>
    <property type="match status" value="1"/>
</dbReference>
<dbReference type="CDD" id="cd10747">
    <property type="entry name" value="DnaJ_C"/>
    <property type="match status" value="1"/>
</dbReference>
<feature type="domain" description="J" evidence="10">
    <location>
        <begin position="5"/>
        <end position="67"/>
    </location>
</feature>
<evidence type="ECO:0000259" key="11">
    <source>
        <dbReference type="PROSITE" id="PS51188"/>
    </source>
</evidence>
<evidence type="ECO:0000256" key="2">
    <source>
        <dbReference type="ARBA" id="ARBA00022723"/>
    </source>
</evidence>
<dbReference type="HAMAP" id="MF_01152">
    <property type="entry name" value="DnaJ"/>
    <property type="match status" value="1"/>
</dbReference>
<proteinExistence type="inferred from homology"/>
<organism evidence="12 13">
    <name type="scientific">Pocillopora meandrina</name>
    <dbReference type="NCBI Taxonomy" id="46732"/>
    <lineage>
        <taxon>Eukaryota</taxon>
        <taxon>Metazoa</taxon>
        <taxon>Cnidaria</taxon>
        <taxon>Anthozoa</taxon>
        <taxon>Hexacorallia</taxon>
        <taxon>Scleractinia</taxon>
        <taxon>Astrocoeniina</taxon>
        <taxon>Pocilloporidae</taxon>
        <taxon>Pocillopora</taxon>
    </lineage>
</organism>
<dbReference type="Pfam" id="PF01556">
    <property type="entry name" value="DnaJ_C"/>
    <property type="match status" value="1"/>
</dbReference>
<evidence type="ECO:0000256" key="9">
    <source>
        <dbReference type="PROSITE-ProRule" id="PRU00546"/>
    </source>
</evidence>
<dbReference type="InterPro" id="IPR001623">
    <property type="entry name" value="DnaJ_domain"/>
</dbReference>
<dbReference type="InterPro" id="IPR011650">
    <property type="entry name" value="Peptidase_M20_dimer"/>
</dbReference>
<evidence type="ECO:0000313" key="13">
    <source>
        <dbReference type="Proteomes" id="UP001159428"/>
    </source>
</evidence>
<dbReference type="InterPro" id="IPR012724">
    <property type="entry name" value="DnaJ"/>
</dbReference>
<name>A0AAU9W3J8_9CNID</name>
<evidence type="ECO:0000256" key="1">
    <source>
        <dbReference type="ARBA" id="ARBA00022481"/>
    </source>
</evidence>
<dbReference type="NCBIfam" id="TIGR01891">
    <property type="entry name" value="amidohydrolases"/>
    <property type="match status" value="1"/>
</dbReference>
<dbReference type="SUPFAM" id="SSF57938">
    <property type="entry name" value="DnaJ/Hsp40 cysteine-rich domain"/>
    <property type="match status" value="1"/>
</dbReference>
<evidence type="ECO:0000256" key="4">
    <source>
        <dbReference type="ARBA" id="ARBA00022771"/>
    </source>
</evidence>
<dbReference type="Gene3D" id="3.40.630.10">
    <property type="entry name" value="Zn peptidases"/>
    <property type="match status" value="1"/>
</dbReference>
<dbReference type="GO" id="GO:0006457">
    <property type="term" value="P:protein folding"/>
    <property type="evidence" value="ECO:0007669"/>
    <property type="project" value="InterPro"/>
</dbReference>
<dbReference type="InterPro" id="IPR036869">
    <property type="entry name" value="J_dom_sf"/>
</dbReference>
<dbReference type="GO" id="GO:0031072">
    <property type="term" value="F:heat shock protein binding"/>
    <property type="evidence" value="ECO:0007669"/>
    <property type="project" value="InterPro"/>
</dbReference>
<evidence type="ECO:0000256" key="7">
    <source>
        <dbReference type="ARBA" id="ARBA00023288"/>
    </source>
</evidence>
<dbReference type="PROSITE" id="PS00636">
    <property type="entry name" value="DNAJ_1"/>
    <property type="match status" value="1"/>
</dbReference>
<dbReference type="PANTHER" id="PTHR30575">
    <property type="entry name" value="PEPTIDASE M20"/>
    <property type="match status" value="1"/>
</dbReference>
<dbReference type="GO" id="GO:0005524">
    <property type="term" value="F:ATP binding"/>
    <property type="evidence" value="ECO:0007669"/>
    <property type="project" value="InterPro"/>
</dbReference>
<evidence type="ECO:0000256" key="5">
    <source>
        <dbReference type="ARBA" id="ARBA00022833"/>
    </source>
</evidence>
<reference evidence="12 13" key="1">
    <citation type="submission" date="2022-05" db="EMBL/GenBank/DDBJ databases">
        <authorList>
            <consortium name="Genoscope - CEA"/>
            <person name="William W."/>
        </authorList>
    </citation>
    <scope>NUCLEOTIDE SEQUENCE [LARGE SCALE GENOMIC DNA]</scope>
</reference>
<dbReference type="InterPro" id="IPR008971">
    <property type="entry name" value="HSP40/DnaJ_pept-bd"/>
</dbReference>
<keyword evidence="3" id="KW-0677">Repeat</keyword>
<dbReference type="Pfam" id="PF00684">
    <property type="entry name" value="DnaJ_CXXCXGXG"/>
    <property type="match status" value="1"/>
</dbReference>
<dbReference type="EMBL" id="CALNXJ010000006">
    <property type="protein sequence ID" value="CAH3042832.1"/>
    <property type="molecule type" value="Genomic_DNA"/>
</dbReference>
<keyword evidence="7" id="KW-0449">Lipoprotein</keyword>